<evidence type="ECO:0000256" key="2">
    <source>
        <dbReference type="ARBA" id="ARBA00005642"/>
    </source>
</evidence>
<dbReference type="Pfam" id="PF01509">
    <property type="entry name" value="TruB_N"/>
    <property type="match status" value="1"/>
</dbReference>
<dbReference type="GO" id="GO:0160148">
    <property type="term" value="F:tRNA pseudouridine(55) synthase activity"/>
    <property type="evidence" value="ECO:0007669"/>
    <property type="project" value="UniProtKB-EC"/>
</dbReference>
<evidence type="ECO:0000259" key="8">
    <source>
        <dbReference type="Pfam" id="PF16198"/>
    </source>
</evidence>
<dbReference type="PANTHER" id="PTHR13767:SF2">
    <property type="entry name" value="PSEUDOURIDYLATE SYNTHASE TRUB1"/>
    <property type="match status" value="1"/>
</dbReference>
<gene>
    <name evidence="5" type="primary">truB</name>
    <name evidence="9" type="ORF">EV695_2355</name>
</gene>
<evidence type="ECO:0000256" key="5">
    <source>
        <dbReference type="HAMAP-Rule" id="MF_01080"/>
    </source>
</evidence>
<comment type="caution">
    <text evidence="9">The sequence shown here is derived from an EMBL/GenBank/DDBJ whole genome shotgun (WGS) entry which is preliminary data.</text>
</comment>
<dbReference type="PANTHER" id="PTHR13767">
    <property type="entry name" value="TRNA-PSEUDOURIDINE SYNTHASE"/>
    <property type="match status" value="1"/>
</dbReference>
<organism evidence="9 10">
    <name type="scientific">Cocleimonas flava</name>
    <dbReference type="NCBI Taxonomy" id="634765"/>
    <lineage>
        <taxon>Bacteria</taxon>
        <taxon>Pseudomonadati</taxon>
        <taxon>Pseudomonadota</taxon>
        <taxon>Gammaproteobacteria</taxon>
        <taxon>Thiotrichales</taxon>
        <taxon>Thiotrichaceae</taxon>
        <taxon>Cocleimonas</taxon>
    </lineage>
</organism>
<dbReference type="CDD" id="cd21152">
    <property type="entry name" value="PUA_TruB_bacterial"/>
    <property type="match status" value="1"/>
</dbReference>
<dbReference type="GO" id="GO:0031119">
    <property type="term" value="P:tRNA pseudouridine synthesis"/>
    <property type="evidence" value="ECO:0007669"/>
    <property type="project" value="UniProtKB-UniRule"/>
</dbReference>
<dbReference type="InterPro" id="IPR032819">
    <property type="entry name" value="TruB_C"/>
</dbReference>
<dbReference type="InterPro" id="IPR020103">
    <property type="entry name" value="PsdUridine_synth_cat_dom_sf"/>
</dbReference>
<keyword evidence="3 5" id="KW-0819">tRNA processing</keyword>
<reference evidence="9 10" key="1">
    <citation type="submission" date="2019-03" db="EMBL/GenBank/DDBJ databases">
        <title>Genomic Encyclopedia of Type Strains, Phase IV (KMG-IV): sequencing the most valuable type-strain genomes for metagenomic binning, comparative biology and taxonomic classification.</title>
        <authorList>
            <person name="Goeker M."/>
        </authorList>
    </citation>
    <scope>NUCLEOTIDE SEQUENCE [LARGE SCALE GENOMIC DNA]</scope>
    <source>
        <strain evidence="9 10">DSM 24830</strain>
    </source>
</reference>
<proteinExistence type="inferred from homology"/>
<feature type="active site" description="Nucleophile" evidence="5">
    <location>
        <position position="46"/>
    </location>
</feature>
<dbReference type="NCBIfam" id="TIGR00431">
    <property type="entry name" value="TruB"/>
    <property type="match status" value="1"/>
</dbReference>
<evidence type="ECO:0000256" key="3">
    <source>
        <dbReference type="ARBA" id="ARBA00022694"/>
    </source>
</evidence>
<feature type="domain" description="tRNA pseudouridylate synthase B C-terminal" evidence="8">
    <location>
        <begin position="180"/>
        <end position="239"/>
    </location>
</feature>
<dbReference type="SUPFAM" id="SSF88697">
    <property type="entry name" value="PUA domain-like"/>
    <property type="match status" value="1"/>
</dbReference>
<dbReference type="EC" id="5.4.99.25" evidence="5"/>
<dbReference type="GO" id="GO:1990481">
    <property type="term" value="P:mRNA pseudouridine synthesis"/>
    <property type="evidence" value="ECO:0007669"/>
    <property type="project" value="TreeGrafter"/>
</dbReference>
<dbReference type="GO" id="GO:0003723">
    <property type="term" value="F:RNA binding"/>
    <property type="evidence" value="ECO:0007669"/>
    <property type="project" value="InterPro"/>
</dbReference>
<dbReference type="EMBL" id="SMFQ01000003">
    <property type="protein sequence ID" value="TCJ87839.1"/>
    <property type="molecule type" value="Genomic_DNA"/>
</dbReference>
<name>A0A4R1F5H6_9GAMM</name>
<evidence type="ECO:0000259" key="7">
    <source>
        <dbReference type="Pfam" id="PF09157"/>
    </source>
</evidence>
<dbReference type="HAMAP" id="MF_01080">
    <property type="entry name" value="TruB_bact"/>
    <property type="match status" value="1"/>
</dbReference>
<dbReference type="Proteomes" id="UP000294887">
    <property type="component" value="Unassembled WGS sequence"/>
</dbReference>
<dbReference type="InterPro" id="IPR015240">
    <property type="entry name" value="tRNA_sdUridine_synth_fam1_C"/>
</dbReference>
<dbReference type="SUPFAM" id="SSF55120">
    <property type="entry name" value="Pseudouridine synthase"/>
    <property type="match status" value="1"/>
</dbReference>
<accession>A0A4R1F5H6</accession>
<dbReference type="Pfam" id="PF09157">
    <property type="entry name" value="TruB-C_2"/>
    <property type="match status" value="1"/>
</dbReference>
<dbReference type="FunFam" id="3.30.2350.10:FF:000011">
    <property type="entry name" value="tRNA pseudouridine synthase B"/>
    <property type="match status" value="1"/>
</dbReference>
<dbReference type="InterPro" id="IPR015947">
    <property type="entry name" value="PUA-like_sf"/>
</dbReference>
<dbReference type="Gene3D" id="3.30.2350.10">
    <property type="entry name" value="Pseudouridine synthase"/>
    <property type="match status" value="1"/>
</dbReference>
<feature type="domain" description="Pseudouridine synthase II N-terminal" evidence="6">
    <location>
        <begin position="31"/>
        <end position="179"/>
    </location>
</feature>
<dbReference type="Pfam" id="PF16198">
    <property type="entry name" value="TruB_C_2"/>
    <property type="match status" value="1"/>
</dbReference>
<dbReference type="InterPro" id="IPR002501">
    <property type="entry name" value="PsdUridine_synth_N"/>
</dbReference>
<evidence type="ECO:0000313" key="10">
    <source>
        <dbReference type="Proteomes" id="UP000294887"/>
    </source>
</evidence>
<dbReference type="CDD" id="cd02573">
    <property type="entry name" value="PseudoU_synth_EcTruB"/>
    <property type="match status" value="1"/>
</dbReference>
<dbReference type="InterPro" id="IPR036974">
    <property type="entry name" value="PUA_sf"/>
</dbReference>
<feature type="domain" description="tRNA pseudouridine synthase II TruB subfamily 1 C-terminal" evidence="7">
    <location>
        <begin position="242"/>
        <end position="301"/>
    </location>
</feature>
<keyword evidence="10" id="KW-1185">Reference proteome</keyword>
<comment type="catalytic activity">
    <reaction evidence="1 5">
        <text>uridine(55) in tRNA = pseudouridine(55) in tRNA</text>
        <dbReference type="Rhea" id="RHEA:42532"/>
        <dbReference type="Rhea" id="RHEA-COMP:10101"/>
        <dbReference type="Rhea" id="RHEA-COMP:10102"/>
        <dbReference type="ChEBI" id="CHEBI:65314"/>
        <dbReference type="ChEBI" id="CHEBI:65315"/>
        <dbReference type="EC" id="5.4.99.25"/>
    </reaction>
</comment>
<evidence type="ECO:0000256" key="4">
    <source>
        <dbReference type="ARBA" id="ARBA00023235"/>
    </source>
</evidence>
<evidence type="ECO:0000259" key="6">
    <source>
        <dbReference type="Pfam" id="PF01509"/>
    </source>
</evidence>
<protein>
    <recommendedName>
        <fullName evidence="5">tRNA pseudouridine synthase B</fullName>
        <ecNumber evidence="5">5.4.99.25</ecNumber>
    </recommendedName>
    <alternativeName>
        <fullName evidence="5">tRNA pseudouridine(55) synthase</fullName>
        <shortName evidence="5">Psi55 synthase</shortName>
    </alternativeName>
    <alternativeName>
        <fullName evidence="5">tRNA pseudouridylate synthase</fullName>
    </alternativeName>
    <alternativeName>
        <fullName evidence="5">tRNA-uridine isomerase</fullName>
    </alternativeName>
</protein>
<comment type="similarity">
    <text evidence="2 5">Belongs to the pseudouridine synthase TruB family. Type 1 subfamily.</text>
</comment>
<dbReference type="RefSeq" id="WP_131906083.1">
    <property type="nucleotide sequence ID" value="NZ_BAAAFU010000004.1"/>
</dbReference>
<dbReference type="OrthoDB" id="9802309at2"/>
<keyword evidence="4 5" id="KW-0413">Isomerase</keyword>
<comment type="function">
    <text evidence="5">Responsible for synthesis of pseudouridine from uracil-55 in the psi GC loop of transfer RNAs.</text>
</comment>
<dbReference type="InterPro" id="IPR014780">
    <property type="entry name" value="tRNA_psdUridine_synth_TruB"/>
</dbReference>
<dbReference type="Gene3D" id="2.30.130.10">
    <property type="entry name" value="PUA domain"/>
    <property type="match status" value="1"/>
</dbReference>
<evidence type="ECO:0000256" key="1">
    <source>
        <dbReference type="ARBA" id="ARBA00000385"/>
    </source>
</evidence>
<dbReference type="AlphaFoldDB" id="A0A4R1F5H6"/>
<sequence>MARRKGNDVDGILLLDKPLGRSSNNALQKVRYLFQAKKAGHTGSLDPLATGVLPVCFGQASKVTPYLLDADKSYRCTAQLGVTTTTGDKEGDVLQEREVTGFNEQDVEAVLATFRGAIEQVPPMYSALKHNGQPLYKLARQGIDIKRKPRDVTIHELVLIDKTEDSITLDVRCSKGTYIRTLAQDIGEALGFGAHLSMLRRTHVSPFNCDKLYTIEDIEQLAETGKLEEALLPIDTALQELPSLNLSEEETKLLRNGIKVKKADTPDSDMIRLYNQNNTFIGIGRQSKNDNDEIQIAPRRMMNTHEPLSE</sequence>
<evidence type="ECO:0000313" key="9">
    <source>
        <dbReference type="EMBL" id="TCJ87839.1"/>
    </source>
</evidence>